<proteinExistence type="predicted"/>
<dbReference type="RefSeq" id="WP_242163055.1">
    <property type="nucleotide sequence ID" value="NZ_JAJMLW010000001.1"/>
</dbReference>
<organism evidence="3 4">
    <name type="scientific">Adlercreutzia faecimuris</name>
    <dbReference type="NCBI Taxonomy" id="2897341"/>
    <lineage>
        <taxon>Bacteria</taxon>
        <taxon>Bacillati</taxon>
        <taxon>Actinomycetota</taxon>
        <taxon>Coriobacteriia</taxon>
        <taxon>Eggerthellales</taxon>
        <taxon>Eggerthellaceae</taxon>
        <taxon>Adlercreutzia</taxon>
    </lineage>
</organism>
<comment type="caution">
    <text evidence="3">The sequence shown here is derived from an EMBL/GenBank/DDBJ whole genome shotgun (WGS) entry which is preliminary data.</text>
</comment>
<sequence>MRNLGFTPWALYDELIAGVPDGVLVRDLCLGTHWSYVDAECGMGVAFTTTGGAVRADKGDWRGRPLREMAALAKSWCFEEATLGIAALNAWYARRSLLEPLGARFDEPVDLPDGTRRSLDAFEMVRPQVEAAGSDSQVVVVGHFPHVDRIEEYARLTVLERRCSGPLDTPDPACEYVLPTADFTFMTGVTLINKTAPRLLELATRSYVTLVGPSVVMAPLLFECGADFLAGSVVADPEKAAFGVRNGAGQLFGEALSMAALRR</sequence>
<reference evidence="3" key="1">
    <citation type="submission" date="2021-11" db="EMBL/GenBank/DDBJ databases">
        <title>A Novel Adlercreutzia Species, isolated from a Allomyrina dichotoma larva feces.</title>
        <authorList>
            <person name="Suh M.K."/>
        </authorList>
    </citation>
    <scope>NUCLEOTIDE SEQUENCE</scope>
    <source>
        <strain evidence="3">JBNU-10</strain>
    </source>
</reference>
<feature type="domain" description="DUF4213" evidence="2">
    <location>
        <begin position="12"/>
        <end position="92"/>
    </location>
</feature>
<dbReference type="Gene3D" id="3.30.390.100">
    <property type="match status" value="1"/>
</dbReference>
<dbReference type="SUPFAM" id="SSF159713">
    <property type="entry name" value="Dhaf3308-like"/>
    <property type="match status" value="1"/>
</dbReference>
<evidence type="ECO:0000259" key="2">
    <source>
        <dbReference type="Pfam" id="PF13938"/>
    </source>
</evidence>
<evidence type="ECO:0000259" key="1">
    <source>
        <dbReference type="Pfam" id="PF04016"/>
    </source>
</evidence>
<feature type="domain" description="Putative heavy-metal chelation" evidence="1">
    <location>
        <begin position="133"/>
        <end position="249"/>
    </location>
</feature>
<name>A0ABS9WG20_9ACTN</name>
<dbReference type="Pfam" id="PF13938">
    <property type="entry name" value="DUF4213"/>
    <property type="match status" value="1"/>
</dbReference>
<evidence type="ECO:0000313" key="3">
    <source>
        <dbReference type="EMBL" id="MCI2241171.1"/>
    </source>
</evidence>
<dbReference type="InterPro" id="IPR007161">
    <property type="entry name" value="DUF364"/>
</dbReference>
<keyword evidence="4" id="KW-1185">Reference proteome</keyword>
<protein>
    <submittedName>
        <fullName evidence="3">DUF364 domain-containing protein</fullName>
    </submittedName>
</protein>
<evidence type="ECO:0000313" key="4">
    <source>
        <dbReference type="Proteomes" id="UP001430755"/>
    </source>
</evidence>
<dbReference type="Proteomes" id="UP001430755">
    <property type="component" value="Unassembled WGS sequence"/>
</dbReference>
<gene>
    <name evidence="3" type="ORF">LPT13_02240</name>
</gene>
<dbReference type="Pfam" id="PF04016">
    <property type="entry name" value="DUF364"/>
    <property type="match status" value="1"/>
</dbReference>
<dbReference type="InterPro" id="IPR025251">
    <property type="entry name" value="DUF4213"/>
</dbReference>
<dbReference type="EMBL" id="JAJMLW010000001">
    <property type="protein sequence ID" value="MCI2241171.1"/>
    <property type="molecule type" value="Genomic_DNA"/>
</dbReference>
<accession>A0ABS9WG20</accession>
<dbReference type="Gene3D" id="3.40.50.11590">
    <property type="match status" value="1"/>
</dbReference>